<evidence type="ECO:0000313" key="14">
    <source>
        <dbReference type="Proteomes" id="UP001324115"/>
    </source>
</evidence>
<evidence type="ECO:0000256" key="12">
    <source>
        <dbReference type="SAM" id="Phobius"/>
    </source>
</evidence>
<keyword evidence="7" id="KW-0961">Cell wall biogenesis/degradation</keyword>
<keyword evidence="4 12" id="KW-0812">Transmembrane</keyword>
<feature type="transmembrane region" description="Helical" evidence="12">
    <location>
        <begin position="777"/>
        <end position="798"/>
    </location>
</feature>
<evidence type="ECO:0008006" key="15">
    <source>
        <dbReference type="Google" id="ProtNLM"/>
    </source>
</evidence>
<evidence type="ECO:0000256" key="3">
    <source>
        <dbReference type="ARBA" id="ARBA00022679"/>
    </source>
</evidence>
<dbReference type="GO" id="GO:0016760">
    <property type="term" value="F:cellulose synthase (UDP-forming) activity"/>
    <property type="evidence" value="ECO:0007669"/>
    <property type="project" value="InterPro"/>
</dbReference>
<dbReference type="InterPro" id="IPR029044">
    <property type="entry name" value="Nucleotide-diphossugar_trans"/>
</dbReference>
<evidence type="ECO:0000256" key="1">
    <source>
        <dbReference type="ARBA" id="ARBA00004127"/>
    </source>
</evidence>
<evidence type="ECO:0000256" key="5">
    <source>
        <dbReference type="ARBA" id="ARBA00022989"/>
    </source>
</evidence>
<feature type="transmembrane region" description="Helical" evidence="12">
    <location>
        <begin position="655"/>
        <end position="673"/>
    </location>
</feature>
<feature type="transmembrane region" description="Helical" evidence="12">
    <location>
        <begin position="694"/>
        <end position="712"/>
    </location>
</feature>
<accession>A0AAN7IKY5</accession>
<keyword evidence="5 12" id="KW-1133">Transmembrane helix</keyword>
<dbReference type="Proteomes" id="UP001324115">
    <property type="component" value="Unassembled WGS sequence"/>
</dbReference>
<dbReference type="AlphaFoldDB" id="A0AAN7IKY5"/>
<evidence type="ECO:0000256" key="8">
    <source>
        <dbReference type="PIRSR" id="PIRSR605150-1"/>
    </source>
</evidence>
<keyword evidence="6 12" id="KW-0472">Membrane</keyword>
<proteinExistence type="predicted"/>
<evidence type="ECO:0000256" key="7">
    <source>
        <dbReference type="ARBA" id="ARBA00023316"/>
    </source>
</evidence>
<feature type="active site" evidence="8">
    <location>
        <position position="586"/>
    </location>
</feature>
<evidence type="ECO:0000256" key="2">
    <source>
        <dbReference type="ARBA" id="ARBA00022676"/>
    </source>
</evidence>
<feature type="compositionally biased region" description="Low complexity" evidence="11">
    <location>
        <begin position="76"/>
        <end position="86"/>
    </location>
</feature>
<organism evidence="13 14">
    <name type="scientific">Quercus rubra</name>
    <name type="common">Northern red oak</name>
    <name type="synonym">Quercus borealis</name>
    <dbReference type="NCBI Taxonomy" id="3512"/>
    <lineage>
        <taxon>Eukaryota</taxon>
        <taxon>Viridiplantae</taxon>
        <taxon>Streptophyta</taxon>
        <taxon>Embryophyta</taxon>
        <taxon>Tracheophyta</taxon>
        <taxon>Spermatophyta</taxon>
        <taxon>Magnoliopsida</taxon>
        <taxon>eudicotyledons</taxon>
        <taxon>Gunneridae</taxon>
        <taxon>Pentapetalae</taxon>
        <taxon>rosids</taxon>
        <taxon>fabids</taxon>
        <taxon>Fagales</taxon>
        <taxon>Fagaceae</taxon>
        <taxon>Quercus</taxon>
    </lineage>
</organism>
<sequence>MSGASISFPHLFLRSLNEVHRSSAVGHALIYPIFIHRILLFLGLADFPSSEPVHVVGPLSATFLRQRAALLRADPSVSRGASSSSVPLPPSSTGAVETSGGAAATDVPPPTTSDDSDIRRTLDHVLTAQTAQGQVLVDILDEIRGGDFIFDWLELVELFRLYLGASLCILSFSSCHIVFILLALKSLNWFRFLISPRYIRETLATFLSCSYCGLCESLVRSLRRVPEVELPLVDMFVTTADPVLEPPIIIVNVVLSLLAVDYPSHKLACYVSDDGCSPLTYYSLVEASKFAKLWVPFCNKYNVQVRAPFRYFSGDDSTKSSGSDTSSNFQQEWKQMKLGAKIVDAVQNQNIVPCDLTVFSEIDRKNHPIILKVIWENKEGLLDGFPGLVYLSREKRPNHSHHYKAGAMNVLTRVSGLMTNAPYMLNVDCDMYANNPKIVLHAMCLLLGSNIEKEIAFVQFSQAFYEGLKDDPYGNQLVVMREYMACGFSGLQGCFYRGTGCFHRRKIIYGLQLDNIASVNEEILKRVGSSKELMKSVAHALKGKTNSPDHLSNSIDTAYQVAGCGYEHGTSWGRQLGWLYGSTTEDILTGLRIHSKGWKSAFLCPNPLAFFGCAPSGGPAVMTQQKRWATELCYAFLPQYCIITNSHFLPKAQEQAFYTAIVIFVIYHLYTLSEYLRAGLSVRAWWNNQRMARITTMTAWLFGFLSVTLKLLRISETVFEVTKKDKSTSSNGAHDVDAGRFTFDESPVFVPGTTILLVHLTVLVVSLLNLQPPAHDGLGSGLGEVLCSVWLVLCFWPFLKGLFGKGKHGIPLSTICKSAALVLLFLHLSRMTIMG</sequence>
<evidence type="ECO:0000256" key="9">
    <source>
        <dbReference type="PIRSR" id="PIRSR605150-2"/>
    </source>
</evidence>
<feature type="binding site" evidence="10">
    <location>
        <position position="428"/>
    </location>
    <ligand>
        <name>Mn(2+)</name>
        <dbReference type="ChEBI" id="CHEBI:29035"/>
    </ligand>
</feature>
<feature type="transmembrane region" description="Helical" evidence="12">
    <location>
        <begin position="810"/>
        <end position="828"/>
    </location>
</feature>
<evidence type="ECO:0000256" key="11">
    <source>
        <dbReference type="SAM" id="MobiDB-lite"/>
    </source>
</evidence>
<dbReference type="GO" id="GO:0012505">
    <property type="term" value="C:endomembrane system"/>
    <property type="evidence" value="ECO:0007669"/>
    <property type="project" value="UniProtKB-SubCell"/>
</dbReference>
<keyword evidence="2" id="KW-0328">Glycosyltransferase</keyword>
<evidence type="ECO:0000313" key="13">
    <source>
        <dbReference type="EMBL" id="KAK4577236.1"/>
    </source>
</evidence>
<feature type="active site" evidence="8">
    <location>
        <position position="274"/>
    </location>
</feature>
<dbReference type="Gene3D" id="3.90.550.10">
    <property type="entry name" value="Spore Coat Polysaccharide Biosynthesis Protein SpsA, Chain A"/>
    <property type="match status" value="1"/>
</dbReference>
<keyword evidence="14" id="KW-1185">Reference proteome</keyword>
<evidence type="ECO:0000256" key="6">
    <source>
        <dbReference type="ARBA" id="ARBA00023136"/>
    </source>
</evidence>
<feature type="binding site" evidence="10">
    <location>
        <position position="404"/>
    </location>
    <ligand>
        <name>Mn(2+)</name>
        <dbReference type="ChEBI" id="CHEBI:29035"/>
    </ligand>
</feature>
<dbReference type="PANTHER" id="PTHR13301">
    <property type="entry name" value="X-BOX TRANSCRIPTION FACTOR-RELATED"/>
    <property type="match status" value="1"/>
</dbReference>
<dbReference type="InterPro" id="IPR005150">
    <property type="entry name" value="Cellulose_synth"/>
</dbReference>
<name>A0AAN7IKY5_QUERU</name>
<gene>
    <name evidence="13" type="ORF">RGQ29_027660</name>
</gene>
<feature type="region of interest" description="Disordered" evidence="11">
    <location>
        <begin position="75"/>
        <end position="115"/>
    </location>
</feature>
<comment type="caution">
    <text evidence="13">The sequence shown here is derived from an EMBL/GenBank/DDBJ whole genome shotgun (WGS) entry which is preliminary data.</text>
</comment>
<evidence type="ECO:0000256" key="10">
    <source>
        <dbReference type="PIRSR" id="PIRSR605150-3"/>
    </source>
</evidence>
<feature type="binding site" evidence="9">
    <location>
        <position position="245"/>
    </location>
    <ligand>
        <name>UDP-alpha-D-glucose</name>
        <dbReference type="ChEBI" id="CHEBI:58885"/>
    </ligand>
</feature>
<feature type="transmembrane region" description="Helical" evidence="12">
    <location>
        <begin position="748"/>
        <end position="770"/>
    </location>
</feature>
<reference evidence="13 14" key="1">
    <citation type="journal article" date="2023" name="G3 (Bethesda)">
        <title>A haplotype-resolved chromosome-scale genome for Quercus rubra L. provides insights into the genetics of adaptive traits for red oak species.</title>
        <authorList>
            <person name="Kapoor B."/>
            <person name="Jenkins J."/>
            <person name="Schmutz J."/>
            <person name="Zhebentyayeva T."/>
            <person name="Kuelheim C."/>
            <person name="Coggeshall M."/>
            <person name="Heim C."/>
            <person name="Lasky J.R."/>
            <person name="Leites L."/>
            <person name="Islam-Faridi N."/>
            <person name="Romero-Severson J."/>
            <person name="DeLeo V.L."/>
            <person name="Lucas S.M."/>
            <person name="Lazic D."/>
            <person name="Gailing O."/>
            <person name="Carlson J."/>
            <person name="Staton M."/>
        </authorList>
    </citation>
    <scope>NUCLEOTIDE SEQUENCE [LARGE SCALE GENOMIC DNA]</scope>
    <source>
        <strain evidence="13">Pseudo-F2</strain>
    </source>
</reference>
<protein>
    <recommendedName>
        <fullName evidence="15">Cellulose synthase-like protein H1</fullName>
    </recommendedName>
</protein>
<feature type="binding site" evidence="9">
    <location>
        <position position="274"/>
    </location>
    <ligand>
        <name>UDP-alpha-D-glucose</name>
        <dbReference type="ChEBI" id="CHEBI:58885"/>
    </ligand>
</feature>
<keyword evidence="3" id="KW-0808">Transferase</keyword>
<dbReference type="Pfam" id="PF03552">
    <property type="entry name" value="Cellulose_synt"/>
    <property type="match status" value="3"/>
</dbReference>
<dbReference type="GO" id="GO:0071555">
    <property type="term" value="P:cell wall organization"/>
    <property type="evidence" value="ECO:0007669"/>
    <property type="project" value="UniProtKB-KW"/>
</dbReference>
<dbReference type="SUPFAM" id="SSF53448">
    <property type="entry name" value="Nucleotide-diphospho-sugar transferases"/>
    <property type="match status" value="1"/>
</dbReference>
<evidence type="ECO:0000256" key="4">
    <source>
        <dbReference type="ARBA" id="ARBA00022692"/>
    </source>
</evidence>
<dbReference type="GO" id="GO:0016020">
    <property type="term" value="C:membrane"/>
    <property type="evidence" value="ECO:0007669"/>
    <property type="project" value="InterPro"/>
</dbReference>
<comment type="subcellular location">
    <subcellularLocation>
        <location evidence="1">Endomembrane system</location>
        <topology evidence="1">Multi-pass membrane protein</topology>
    </subcellularLocation>
</comment>
<dbReference type="GO" id="GO:0030244">
    <property type="term" value="P:cellulose biosynthetic process"/>
    <property type="evidence" value="ECO:0007669"/>
    <property type="project" value="InterPro"/>
</dbReference>
<dbReference type="EMBL" id="JAXUIC010000008">
    <property type="protein sequence ID" value="KAK4577236.1"/>
    <property type="molecule type" value="Genomic_DNA"/>
</dbReference>